<dbReference type="PANTHER" id="PTHR24321">
    <property type="entry name" value="DEHYDROGENASES, SHORT CHAIN"/>
    <property type="match status" value="1"/>
</dbReference>
<dbReference type="PROSITE" id="PS00061">
    <property type="entry name" value="ADH_SHORT"/>
    <property type="match status" value="1"/>
</dbReference>
<dbReference type="Proteomes" id="UP000023703">
    <property type="component" value="Chromosome"/>
</dbReference>
<dbReference type="EMBL" id="CP006842">
    <property type="protein sequence ID" value="AHW63662.1"/>
    <property type="molecule type" value="Genomic_DNA"/>
</dbReference>
<dbReference type="Pfam" id="PF13561">
    <property type="entry name" value="adh_short_C2"/>
    <property type="match status" value="1"/>
</dbReference>
<accession>X5DSK7</accession>
<dbReference type="OrthoDB" id="3542748at2"/>
<evidence type="ECO:0000313" key="4">
    <source>
        <dbReference type="Proteomes" id="UP000023703"/>
    </source>
</evidence>
<dbReference type="Gene3D" id="3.40.50.720">
    <property type="entry name" value="NAD(P)-binding Rossmann-like Domain"/>
    <property type="match status" value="1"/>
</dbReference>
<sequence>MTETRTFAGKVAFITGAGAGIGRATAEAFAAAGADVSLADVDEHAVQDTAKRVRDLGRRAHTVVCDVADDESVAAAVTSAVGTLGQLDIAVNNAGVEQPTTPLHETSEADWDRITGIDLKGIFLSMKHEIPAMLEHGGAIVNLSSGAGVVGIREQATYAAAKHGVIGMTKSAALEYADRGIRINAVCPGIIETPMMGRFSGGTPEGRDRVIAQEPVGRMGRPEEIASAVLWLCSDLGSFAIGHAMVVDGGQTIGF</sequence>
<dbReference type="PRINTS" id="PR00081">
    <property type="entry name" value="GDHRDH"/>
</dbReference>
<gene>
    <name evidence="3" type="ORF">CGLY_06070</name>
</gene>
<keyword evidence="2" id="KW-0560">Oxidoreductase</keyword>
<dbReference type="RefSeq" id="WP_038547408.1">
    <property type="nucleotide sequence ID" value="NZ_CP006842.1"/>
</dbReference>
<evidence type="ECO:0000256" key="1">
    <source>
        <dbReference type="ARBA" id="ARBA00006484"/>
    </source>
</evidence>
<protein>
    <submittedName>
        <fullName evidence="3">Short-chain dehydrogenase/reductase SDR</fullName>
    </submittedName>
</protein>
<dbReference type="InterPro" id="IPR020904">
    <property type="entry name" value="Sc_DH/Rdtase_CS"/>
</dbReference>
<dbReference type="HOGENOM" id="CLU_010194_1_0_11"/>
<dbReference type="STRING" id="1404245.CGLY_06070"/>
<dbReference type="GO" id="GO:0016491">
    <property type="term" value="F:oxidoreductase activity"/>
    <property type="evidence" value="ECO:0007669"/>
    <property type="project" value="UniProtKB-KW"/>
</dbReference>
<name>X5DSK7_9CORY</name>
<dbReference type="KEGG" id="cgy:CGLY_06070"/>
<organism evidence="3 4">
    <name type="scientific">Corynebacterium glyciniphilum AJ 3170</name>
    <dbReference type="NCBI Taxonomy" id="1404245"/>
    <lineage>
        <taxon>Bacteria</taxon>
        <taxon>Bacillati</taxon>
        <taxon>Actinomycetota</taxon>
        <taxon>Actinomycetes</taxon>
        <taxon>Mycobacteriales</taxon>
        <taxon>Corynebacteriaceae</taxon>
        <taxon>Corynebacterium</taxon>
    </lineage>
</organism>
<dbReference type="PANTHER" id="PTHR24321:SF8">
    <property type="entry name" value="ESTRADIOL 17-BETA-DEHYDROGENASE 8-RELATED"/>
    <property type="match status" value="1"/>
</dbReference>
<dbReference type="FunFam" id="3.40.50.720:FF:000084">
    <property type="entry name" value="Short-chain dehydrogenase reductase"/>
    <property type="match status" value="1"/>
</dbReference>
<evidence type="ECO:0000313" key="3">
    <source>
        <dbReference type="EMBL" id="AHW63662.1"/>
    </source>
</evidence>
<dbReference type="PRINTS" id="PR00080">
    <property type="entry name" value="SDRFAMILY"/>
</dbReference>
<dbReference type="InterPro" id="IPR036291">
    <property type="entry name" value="NAD(P)-bd_dom_sf"/>
</dbReference>
<evidence type="ECO:0000256" key="2">
    <source>
        <dbReference type="ARBA" id="ARBA00023002"/>
    </source>
</evidence>
<dbReference type="NCBIfam" id="NF005559">
    <property type="entry name" value="PRK07231.1"/>
    <property type="match status" value="1"/>
</dbReference>
<proteinExistence type="inferred from homology"/>
<comment type="similarity">
    <text evidence="1">Belongs to the short-chain dehydrogenases/reductases (SDR) family.</text>
</comment>
<dbReference type="AlphaFoldDB" id="X5DSK7"/>
<dbReference type="InterPro" id="IPR002347">
    <property type="entry name" value="SDR_fam"/>
</dbReference>
<keyword evidence="4" id="KW-1185">Reference proteome</keyword>
<dbReference type="SUPFAM" id="SSF51735">
    <property type="entry name" value="NAD(P)-binding Rossmann-fold domains"/>
    <property type="match status" value="1"/>
</dbReference>
<reference evidence="3 4" key="1">
    <citation type="journal article" date="2015" name="Int. J. Syst. Evol. Microbiol.">
        <title>Revisiting Corynebacterium glyciniphilum (ex Kubota et al., 1972) sp. nov., nom. rev., isolated from putrefied banana.</title>
        <authorList>
            <person name="Al-Dilaimi A."/>
            <person name="Bednarz H."/>
            <person name="Lomker A."/>
            <person name="Niehaus K."/>
            <person name="Kalinowski J."/>
            <person name="Ruckert C."/>
        </authorList>
    </citation>
    <scope>NUCLEOTIDE SEQUENCE [LARGE SCALE GENOMIC DNA]</scope>
    <source>
        <strain evidence="3">AJ 3170</strain>
    </source>
</reference>
<dbReference type="eggNOG" id="COG1028">
    <property type="taxonomic scope" value="Bacteria"/>
</dbReference>